<comment type="caution">
    <text evidence="1">The sequence shown here is derived from an EMBL/GenBank/DDBJ whole genome shotgun (WGS) entry which is preliminary data.</text>
</comment>
<dbReference type="EMBL" id="JBJQOH010000002">
    <property type="protein sequence ID" value="KAL3696421.1"/>
    <property type="molecule type" value="Genomic_DNA"/>
</dbReference>
<evidence type="ECO:0000313" key="2">
    <source>
        <dbReference type="Proteomes" id="UP001633002"/>
    </source>
</evidence>
<evidence type="ECO:0000313" key="1">
    <source>
        <dbReference type="EMBL" id="KAL3696421.1"/>
    </source>
</evidence>
<protein>
    <submittedName>
        <fullName evidence="1">Uncharacterized protein</fullName>
    </submittedName>
</protein>
<reference evidence="1 2" key="1">
    <citation type="submission" date="2024-09" db="EMBL/GenBank/DDBJ databases">
        <title>Chromosome-scale assembly of Riccia sorocarpa.</title>
        <authorList>
            <person name="Paukszto L."/>
        </authorList>
    </citation>
    <scope>NUCLEOTIDE SEQUENCE [LARGE SCALE GENOMIC DNA]</scope>
    <source>
        <strain evidence="1">LP-2024</strain>
        <tissue evidence="1">Aerial parts of the thallus</tissue>
    </source>
</reference>
<dbReference type="Proteomes" id="UP001633002">
    <property type="component" value="Unassembled WGS sequence"/>
</dbReference>
<proteinExistence type="predicted"/>
<dbReference type="AlphaFoldDB" id="A0ABD3HZM1"/>
<gene>
    <name evidence="1" type="ORF">R1sor_010497</name>
</gene>
<sequence length="138" mass="15105">MSLRPSDPGNGLVIIALKDGQDLIALGYEEKFPVPVNIAIQVTMMSISSKAVHSLVQQLDTTAIYTNRDIDDANGEGDGYAALLIENLGINNWITILHTFRTSGEEAALTHIRQLHEDLPSLLETDVKEEGRRLNLPG</sequence>
<organism evidence="1 2">
    <name type="scientific">Riccia sorocarpa</name>
    <dbReference type="NCBI Taxonomy" id="122646"/>
    <lineage>
        <taxon>Eukaryota</taxon>
        <taxon>Viridiplantae</taxon>
        <taxon>Streptophyta</taxon>
        <taxon>Embryophyta</taxon>
        <taxon>Marchantiophyta</taxon>
        <taxon>Marchantiopsida</taxon>
        <taxon>Marchantiidae</taxon>
        <taxon>Marchantiales</taxon>
        <taxon>Ricciaceae</taxon>
        <taxon>Riccia</taxon>
    </lineage>
</organism>
<name>A0ABD3HZM1_9MARC</name>
<accession>A0ABD3HZM1</accession>
<keyword evidence="2" id="KW-1185">Reference proteome</keyword>